<evidence type="ECO:0000256" key="5">
    <source>
        <dbReference type="ARBA" id="ARBA00022777"/>
    </source>
</evidence>
<keyword evidence="2" id="KW-0597">Phosphoprotein</keyword>
<feature type="domain" description="AGC-kinase C-terminal" evidence="8">
    <location>
        <begin position="1051"/>
        <end position="1122"/>
    </location>
</feature>
<keyword evidence="10" id="KW-1185">Reference proteome</keyword>
<dbReference type="InterPro" id="IPR000719">
    <property type="entry name" value="Prot_kinase_dom"/>
</dbReference>
<evidence type="ECO:0000256" key="1">
    <source>
        <dbReference type="ARBA" id="ARBA00022527"/>
    </source>
</evidence>
<dbReference type="InParanoid" id="A0A7C8IQD7"/>
<evidence type="ECO:0000256" key="6">
    <source>
        <dbReference type="ARBA" id="ARBA00022840"/>
    </source>
</evidence>
<reference evidence="9 10" key="1">
    <citation type="submission" date="2019-12" db="EMBL/GenBank/DDBJ databases">
        <title>Draft genome sequence of the ascomycete Xylaria multiplex DSM 110363.</title>
        <authorList>
            <person name="Buettner E."/>
            <person name="Kellner H."/>
        </authorList>
    </citation>
    <scope>NUCLEOTIDE SEQUENCE [LARGE SCALE GENOMIC DNA]</scope>
    <source>
        <strain evidence="9 10">DSM 110363</strain>
    </source>
</reference>
<name>A0A7C8IQD7_9PEZI</name>
<keyword evidence="5" id="KW-0418">Kinase</keyword>
<sequence>MAETSFTPYWRSLEPPAGPNSWIFFTVAKLAGCYQPVAAVSSVGWFPEESLQGTPLTVCCQRIVTIFSDPANHTAIRGELTLADAYYASEGTRKDRLVPVELPELTRRNPADPRRFRPWDRSSVVPFPFISALLLQGVAFDPRRGHGAPARPEPLTTVYRDTDLEWGMVVVDITDLKRVCYGIVGFAVAMAKFIPSLEAERRPFHYDARFHFEEGPLRVMDEVRPRRALSAAEYMEKFNYNSADYCDTSHDSHDIQILDSVPLVDAAALSLVWASAESTVARLPNMTVKPQSLNTQQDQAIKSLIQQTLHSDDFDISVFNHVRHLPSFKALVQEALQGHRDTLNDTRAIGRLIRIAYTRDDDSLGLELLGNLTPNIVSVALDDNLETDETITSLSLCIDSIHGTPAELATALSRASSLKEICLLQDPTRESDALSAQILTTLATQTDVLARAKVVFAGAYSSALRKKFWLQTSPSLMPRQVFPIQQIFVRHQREGRLASFEYNYIHLDDGLLKPERFAAGFLLWLSTLEPPSYAWFDEQAPFLAFSSAPASLTPDLLSAAEVTPILCENFALPISMPENTACSPRARDLAPEGWTVLVSQELNPSARGTNTCCIRYAFVRVRGQQSILVEDPLAPFPGPGEIEVTGLKEFLSITAPEMDRSIIDFCLDNTAKTIAALQTRDEPWESGVEPLSVLSEADAADILIEFLSDARALNRRHRKAMKEDHEINLEPLCQASVVKHAKAGVLIVTIYEARGLSLPEQYQDAFTSQHPTNSHSAANAQSLANSSRPTLSSQTPTTLSGCPDQPQTSSGRGFKGIPTTNGRVSGKYMPYALVDFDKVQVFINSVDGRPDNPLWAGSNTQYKFDVSRVEELTVHLFIRNPTAPPGSGRTQDIFLGVVRLNPRFEAKPPLEDGIWSKKDSDELASEFSGIGCVNIQNGTRKLQIGVDYTENDTSKLNINDFELLKVIGKGCFGKWTLGVLLYEMPTGLPPFYDENTNEMYRKISAESLHFLSSDVVPPAAKDLLTKLLNRDPTQRLGANGSVEIKSHPFFHAIDWIKLLQRKYEPAFKPNVANALDTTNFDPEFTSETPQDSYVDEPVLSQSMQHQFEGFSYRRPVPGLNDAGGSIKDPSFIDGLEDRR</sequence>
<evidence type="ECO:0000256" key="3">
    <source>
        <dbReference type="ARBA" id="ARBA00022679"/>
    </source>
</evidence>
<proteinExistence type="predicted"/>
<keyword evidence="6" id="KW-0067">ATP-binding</keyword>
<dbReference type="InterPro" id="IPR000961">
    <property type="entry name" value="AGC-kinase_C"/>
</dbReference>
<dbReference type="GO" id="GO:0004674">
    <property type="term" value="F:protein serine/threonine kinase activity"/>
    <property type="evidence" value="ECO:0007669"/>
    <property type="project" value="UniProtKB-KW"/>
</dbReference>
<evidence type="ECO:0000313" key="9">
    <source>
        <dbReference type="EMBL" id="KAF2966405.1"/>
    </source>
</evidence>
<evidence type="ECO:0000256" key="2">
    <source>
        <dbReference type="ARBA" id="ARBA00022553"/>
    </source>
</evidence>
<keyword evidence="3" id="KW-0808">Transferase</keyword>
<feature type="region of interest" description="Disordered" evidence="7">
    <location>
        <begin position="1118"/>
        <end position="1139"/>
    </location>
</feature>
<dbReference type="InterPro" id="IPR017892">
    <property type="entry name" value="Pkinase_C"/>
</dbReference>
<dbReference type="Gene3D" id="1.10.510.10">
    <property type="entry name" value="Transferase(Phosphotransferase) domain 1"/>
    <property type="match status" value="1"/>
</dbReference>
<evidence type="ECO:0000256" key="4">
    <source>
        <dbReference type="ARBA" id="ARBA00022741"/>
    </source>
</evidence>
<protein>
    <recommendedName>
        <fullName evidence="8">AGC-kinase C-terminal domain-containing protein</fullName>
    </recommendedName>
</protein>
<dbReference type="CDD" id="cd11651">
    <property type="entry name" value="YPK1_N_like"/>
    <property type="match status" value="1"/>
</dbReference>
<organism evidence="9 10">
    <name type="scientific">Xylaria multiplex</name>
    <dbReference type="NCBI Taxonomy" id="323545"/>
    <lineage>
        <taxon>Eukaryota</taxon>
        <taxon>Fungi</taxon>
        <taxon>Dikarya</taxon>
        <taxon>Ascomycota</taxon>
        <taxon>Pezizomycotina</taxon>
        <taxon>Sordariomycetes</taxon>
        <taxon>Xylariomycetidae</taxon>
        <taxon>Xylariales</taxon>
        <taxon>Xylariaceae</taxon>
        <taxon>Xylaria</taxon>
    </lineage>
</organism>
<dbReference type="PANTHER" id="PTHR24351">
    <property type="entry name" value="RIBOSOMAL PROTEIN S6 KINASE"/>
    <property type="match status" value="1"/>
</dbReference>
<keyword evidence="1" id="KW-0723">Serine/threonine-protein kinase</keyword>
<dbReference type="PROSITE" id="PS51285">
    <property type="entry name" value="AGC_KINASE_CTER"/>
    <property type="match status" value="1"/>
</dbReference>
<comment type="caution">
    <text evidence="9">The sequence shown here is derived from an EMBL/GenBank/DDBJ whole genome shotgun (WGS) entry which is preliminary data.</text>
</comment>
<accession>A0A7C8IQD7</accession>
<dbReference type="Gene3D" id="3.30.200.20">
    <property type="entry name" value="Phosphorylase Kinase, domain 1"/>
    <property type="match status" value="1"/>
</dbReference>
<dbReference type="SMART" id="SM00220">
    <property type="entry name" value="S_TKc"/>
    <property type="match status" value="1"/>
</dbReference>
<dbReference type="Pfam" id="PF00069">
    <property type="entry name" value="Pkinase"/>
    <property type="match status" value="1"/>
</dbReference>
<evidence type="ECO:0000256" key="7">
    <source>
        <dbReference type="SAM" id="MobiDB-lite"/>
    </source>
</evidence>
<feature type="compositionally biased region" description="Low complexity" evidence="7">
    <location>
        <begin position="773"/>
        <end position="800"/>
    </location>
</feature>
<feature type="region of interest" description="Disordered" evidence="7">
    <location>
        <begin position="765"/>
        <end position="821"/>
    </location>
</feature>
<dbReference type="EMBL" id="WUBL01000090">
    <property type="protein sequence ID" value="KAF2966405.1"/>
    <property type="molecule type" value="Genomic_DNA"/>
</dbReference>
<dbReference type="GO" id="GO:0005524">
    <property type="term" value="F:ATP binding"/>
    <property type="evidence" value="ECO:0007669"/>
    <property type="project" value="UniProtKB-KW"/>
</dbReference>
<dbReference type="AlphaFoldDB" id="A0A7C8IQD7"/>
<dbReference type="Proteomes" id="UP000481858">
    <property type="component" value="Unassembled WGS sequence"/>
</dbReference>
<keyword evidence="4" id="KW-0547">Nucleotide-binding</keyword>
<dbReference type="SMART" id="SM00133">
    <property type="entry name" value="S_TK_X"/>
    <property type="match status" value="1"/>
</dbReference>
<evidence type="ECO:0000313" key="10">
    <source>
        <dbReference type="Proteomes" id="UP000481858"/>
    </source>
</evidence>
<dbReference type="InterPro" id="IPR011009">
    <property type="entry name" value="Kinase-like_dom_sf"/>
</dbReference>
<gene>
    <name evidence="9" type="ORF">GQX73_g7187</name>
</gene>
<dbReference type="Pfam" id="PF00433">
    <property type="entry name" value="Pkinase_C"/>
    <property type="match status" value="1"/>
</dbReference>
<evidence type="ECO:0000259" key="8">
    <source>
        <dbReference type="PROSITE" id="PS51285"/>
    </source>
</evidence>
<dbReference type="OrthoDB" id="3515175at2759"/>
<dbReference type="SUPFAM" id="SSF56112">
    <property type="entry name" value="Protein kinase-like (PK-like)"/>
    <property type="match status" value="1"/>
</dbReference>